<evidence type="ECO:0000313" key="4">
    <source>
        <dbReference type="Proteomes" id="UP000001844"/>
    </source>
</evidence>
<dbReference type="OrthoDB" id="9762238at2"/>
<dbReference type="Proteomes" id="UP000001844">
    <property type="component" value="Chromosome"/>
</dbReference>
<evidence type="ECO:0000256" key="1">
    <source>
        <dbReference type="SAM" id="Phobius"/>
    </source>
</evidence>
<organism evidence="3 4">
    <name type="scientific">Nitrosococcus halophilus (strain Nc4)</name>
    <dbReference type="NCBI Taxonomy" id="472759"/>
    <lineage>
        <taxon>Bacteria</taxon>
        <taxon>Pseudomonadati</taxon>
        <taxon>Pseudomonadota</taxon>
        <taxon>Gammaproteobacteria</taxon>
        <taxon>Chromatiales</taxon>
        <taxon>Chromatiaceae</taxon>
        <taxon>Nitrosococcus</taxon>
    </lineage>
</organism>
<feature type="domain" description="YhdP central" evidence="2">
    <location>
        <begin position="1"/>
        <end position="1273"/>
    </location>
</feature>
<accession>D5BW80</accession>
<dbReference type="eggNOG" id="COG3164">
    <property type="taxonomic scope" value="Bacteria"/>
</dbReference>
<proteinExistence type="predicted"/>
<dbReference type="RefSeq" id="WP_013031625.1">
    <property type="nucleotide sequence ID" value="NC_013960.1"/>
</dbReference>
<evidence type="ECO:0000313" key="3">
    <source>
        <dbReference type="EMBL" id="ADE13730.1"/>
    </source>
</evidence>
<keyword evidence="4" id="KW-1185">Reference proteome</keyword>
<dbReference type="EMBL" id="CP001798">
    <property type="protein sequence ID" value="ADE13730.1"/>
    <property type="molecule type" value="Genomic_DNA"/>
</dbReference>
<evidence type="ECO:0000259" key="2">
    <source>
        <dbReference type="Pfam" id="PF13116"/>
    </source>
</evidence>
<gene>
    <name evidence="3" type="ordered locus">Nhal_0546</name>
</gene>
<protein>
    <recommendedName>
        <fullName evidence="2">YhdP central domain-containing protein</fullName>
    </recommendedName>
</protein>
<dbReference type="KEGG" id="nhl:Nhal_0546"/>
<dbReference type="Pfam" id="PF13116">
    <property type="entry name" value="YhdP"/>
    <property type="match status" value="1"/>
</dbReference>
<dbReference type="PANTHER" id="PTHR38690:SF1">
    <property type="entry name" value="PROTEASE"/>
    <property type="match status" value="1"/>
</dbReference>
<feature type="transmembrane region" description="Helical" evidence="1">
    <location>
        <begin position="12"/>
        <end position="33"/>
    </location>
</feature>
<reference evidence="4" key="1">
    <citation type="submission" date="2010-04" db="EMBL/GenBank/DDBJ databases">
        <title>Complete genome sequence of Nitrosococcus halophilus Nc4, a salt-adapted, aerobic obligate ammonia-oxidizing sulfur purple bacterium.</title>
        <authorList>
            <consortium name="US DOE Joint Genome Institute"/>
            <person name="Campbell M.A."/>
            <person name="Malfatti S.A."/>
            <person name="Chain P.S.G."/>
            <person name="Heidelberg J.F."/>
            <person name="Ward B.B."/>
            <person name="Klotz M.G."/>
        </authorList>
    </citation>
    <scope>NUCLEOTIDE SEQUENCE [LARGE SCALE GENOMIC DNA]</scope>
    <source>
        <strain evidence="4">Nc4</strain>
    </source>
</reference>
<dbReference type="NCBIfam" id="TIGR02099">
    <property type="entry name" value="YhdP family protein"/>
    <property type="match status" value="1"/>
</dbReference>
<name>D5BW80_NITHN</name>
<dbReference type="InterPro" id="IPR011836">
    <property type="entry name" value="YhdP"/>
</dbReference>
<sequence length="1286" mass="142710">MAVIRFSLRWFYFSLGILAFCTVSIVGMLWVLWATVGEEPATASRWLSTFLGREVQIGHIDLSWRGLEPKLRLTEVRVLDPKTEEQLLSFREAYLGTAPYRSLIEGEWLPRHLTIMGGQLTVERKPEGCVRVHGLQSLEAPCPDPPRLPAWLLELTQLTLVDVDIRWLDPALERKPLSLKVEELWLKNKGDLHQVEGKATLPEEFGREIAIKAKFTGRSIRGFESKGTLHLKGESLQLAPWYPHDFLYGLYFTQGRGNLELGLRWSKAALRQAVVKFDWKSLQIVGKAQGAEAPPPIAFQQLAGTAHYHSLAQGWSLKIPRLVVVRNDKAWPATALQVRMEREPTFKLQGQFTFLRLQDIAALFQLSDQLDPQLRLLLLEVQPVGELRDVKVVLPLGEAQGKNWKFSASTAQFGVRPWQHWPGCQGLSFDVQLIGGEGQLHINSRHVQLFSDDLEKPVMVDSLGGRITWLQKKAGWRVLADHIQLRNSDLALTAALRLKEPPQANSPYLDLSVELEKLDLAALSQYLPSRYMKPGLVRWLNQAFPKGGSAKGGLVFQGPVDRFPPPQDQGRFTTNLDIQGPTLNYARGWPALEGVEAHLHSDGRHITIQATEGRMFNARVTEAAVRIADLGARTIPLTVVGWAQGDAEDARRFIQHSPLQKKYGGFLEEIKLSGDTRLKLKLMMPLGKKKKRPEVDGELIFADAHLRQRVHPFLTFTAINGSVSFTQAGLNSEGLAAQFLEQPIKADLRSLSNQKGEAEVRLRLNGHLEALRLAEKWFPSWSPWFQGAADFTAHIIFRKAKTSGDKVTTVRVSSALKGIEVTLPPPLAKPADQGQKLLWEIRGTHGDKKQITLTYGDGLQGVFEITGSGKSLRLLKGKIRVGNGPPVLPERGIWLVGTLPQLSIDAWRKVLTKTARGDSSKLVQPDHMVLQVEQMELFGWHFGGVTVKVNRELSHWQTQVSGPSLKGSITIPAQGSKGPLTADLDYLHLHSRALEGEFQLAHPQSWPALDLICRQCQYNNYDLGVIKVYASPYANGLHLEELEMVSPVMQLRASGDWTVHGETQWSHLDIKAHSPDLGQLLTKFNYQTNIAGGKTEVEIVAGWPGAPTLFDLERLDGSMRLTVGKGRLLNVEPGAGRLFGLLSVSTLPRRLALDFSDIFSKGFAFDRIQGTFAIRQGNAYSNQLVMEGPTAQVQASGRIGLATQDYDQIIAVTPNVFSSLPLAGAVAGGPVGLGVGTAIMLADKLVDKMFGTQVGQLLTYYYTVSGPWAKPLVSRVNKLLPSQEDD</sequence>
<keyword evidence="1" id="KW-0472">Membrane</keyword>
<dbReference type="PANTHER" id="PTHR38690">
    <property type="entry name" value="PROTEASE-RELATED"/>
    <property type="match status" value="1"/>
</dbReference>
<keyword evidence="1" id="KW-1133">Transmembrane helix</keyword>
<dbReference type="STRING" id="472759.Nhal_0546"/>
<dbReference type="InterPro" id="IPR025263">
    <property type="entry name" value="YhdP_central"/>
</dbReference>
<dbReference type="HOGENOM" id="CLU_003522_4_0_6"/>
<keyword evidence="1" id="KW-0812">Transmembrane</keyword>